<dbReference type="Gene3D" id="3.30.420.10">
    <property type="entry name" value="Ribonuclease H-like superfamily/Ribonuclease H"/>
    <property type="match status" value="2"/>
</dbReference>
<comment type="cofactor">
    <cofactor evidence="1">
        <name>a divalent metal cation</name>
        <dbReference type="ChEBI" id="CHEBI:60240"/>
    </cofactor>
</comment>
<dbReference type="STRING" id="218851.A0A2G5C437"/>
<dbReference type="EMBL" id="KZ305126">
    <property type="protein sequence ID" value="PIA25587.1"/>
    <property type="molecule type" value="Genomic_DNA"/>
</dbReference>
<evidence type="ECO:0000313" key="4">
    <source>
        <dbReference type="EMBL" id="PIA25587.1"/>
    </source>
</evidence>
<dbReference type="AlphaFoldDB" id="A0A2G5C437"/>
<evidence type="ECO:0000313" key="5">
    <source>
        <dbReference type="Proteomes" id="UP000230069"/>
    </source>
</evidence>
<comment type="similarity">
    <text evidence="2">Belongs to the CAF1 family.</text>
</comment>
<dbReference type="Pfam" id="PF04857">
    <property type="entry name" value="CAF1"/>
    <property type="match status" value="1"/>
</dbReference>
<evidence type="ECO:0000256" key="1">
    <source>
        <dbReference type="ARBA" id="ARBA00001968"/>
    </source>
</evidence>
<dbReference type="GO" id="GO:0003723">
    <property type="term" value="F:RNA binding"/>
    <property type="evidence" value="ECO:0007669"/>
    <property type="project" value="TreeGrafter"/>
</dbReference>
<dbReference type="Proteomes" id="UP000230069">
    <property type="component" value="Unassembled WGS sequence"/>
</dbReference>
<dbReference type="PANTHER" id="PTHR15092">
    <property type="entry name" value="POLY A -SPECIFIC RIBONUCLEASE/TARGET OF EGR1, MEMBER 1"/>
    <property type="match status" value="1"/>
</dbReference>
<protein>
    <submittedName>
        <fullName evidence="4">Uncharacterized protein</fullName>
    </submittedName>
</protein>
<keyword evidence="5" id="KW-1185">Reference proteome</keyword>
<gene>
    <name evidence="4" type="ORF">AQUCO_11000006v1</name>
</gene>
<name>A0A2G5C437_AQUCA</name>
<organism evidence="4 5">
    <name type="scientific">Aquilegia coerulea</name>
    <name type="common">Rocky mountain columbine</name>
    <dbReference type="NCBI Taxonomy" id="218851"/>
    <lineage>
        <taxon>Eukaryota</taxon>
        <taxon>Viridiplantae</taxon>
        <taxon>Streptophyta</taxon>
        <taxon>Embryophyta</taxon>
        <taxon>Tracheophyta</taxon>
        <taxon>Spermatophyta</taxon>
        <taxon>Magnoliopsida</taxon>
        <taxon>Ranunculales</taxon>
        <taxon>Ranunculaceae</taxon>
        <taxon>Thalictroideae</taxon>
        <taxon>Aquilegia</taxon>
    </lineage>
</organism>
<accession>A0A2G5C437</accession>
<evidence type="ECO:0000256" key="3">
    <source>
        <dbReference type="SAM" id="MobiDB-lite"/>
    </source>
</evidence>
<dbReference type="InParanoid" id="A0A2G5C437"/>
<dbReference type="OrthoDB" id="1432093at2759"/>
<evidence type="ECO:0000256" key="2">
    <source>
        <dbReference type="ARBA" id="ARBA00008372"/>
    </source>
</evidence>
<feature type="region of interest" description="Disordered" evidence="3">
    <location>
        <begin position="661"/>
        <end position="682"/>
    </location>
</feature>
<sequence length="711" mass="81435">MKRKCLITTFLKSPKTLIPFSHPFCSQTTKKSTFSVKKVTKTNFISSLQDLKPHIQNADFISIDFEMTGITSSPWRESFDFDRFDIRYLKVKDSVEKFAVIQFGICPFKWDSDKESFIAHPHTFYIFPRKELPLDGPAYEFLCQTTSLDFLSKFQFDFNACIYEGISYLSRAQEDEALNRLDLAYEDELSVSEFKSKEVKDIPSVGIADVLFTERMKNKFCEWRDGLLRNTGKESQFERSSQNSKTQLETVFFNMHPALELNGFTSHQLKLIQLVIRKHFKDLTYIRMSGENASDRKLVVYTDSDTDKNLVLKEARDTKRREAEMKVKNAVGFRHVIDLLLSEQKLVVGHNCFLDIAHIHNKFLGPLPSKIEEFASSIHKHFPHIIDTKYLLKTDKVMQFMMKKKSTSLSKAFAYLCPQFSSLSGSSVVNRQSVEFEVQVDELRSSNWNSGAKHEAGYDAFMTGCVFAQACDHLGIDFKLQSPSTVLAYDERLRKYINLLYVSWINGSIIDLSTGEETPGSSIHETFKQRYPKVIFENIVVFWGFSSNLKPGILKESLSKVFGLGSVTSIYYLDKTAAFIQFSKKELVSDFLALKETLENNDDAVSVLHPLQKILEDGDTQAADYEVYKQICSSSISRVLFADQANEVVIRRNSKEEESRVSTESLIVRDENSTTKNETTKDSSSHFSSLVVLHPVKIAESIIFFTRIEHI</sequence>
<dbReference type="InterPro" id="IPR036397">
    <property type="entry name" value="RNaseH_sf"/>
</dbReference>
<dbReference type="FunCoup" id="A0A2G5C437">
    <property type="interactions" value="2745"/>
</dbReference>
<dbReference type="InterPro" id="IPR051181">
    <property type="entry name" value="CAF1_poly(A)_ribonucleases"/>
</dbReference>
<dbReference type="PANTHER" id="PTHR15092:SF22">
    <property type="entry name" value="POLY(A)-SPECIFIC RIBONUCLEASE PNLDC1"/>
    <property type="match status" value="1"/>
</dbReference>
<proteinExistence type="inferred from homology"/>
<dbReference type="InterPro" id="IPR006941">
    <property type="entry name" value="RNase_CAF1"/>
</dbReference>
<dbReference type="InterPro" id="IPR012337">
    <property type="entry name" value="RNaseH-like_sf"/>
</dbReference>
<dbReference type="SUPFAM" id="SSF53098">
    <property type="entry name" value="Ribonuclease H-like"/>
    <property type="match status" value="1"/>
</dbReference>
<reference evidence="4 5" key="1">
    <citation type="submission" date="2017-09" db="EMBL/GenBank/DDBJ databases">
        <title>WGS assembly of Aquilegia coerulea Goldsmith.</title>
        <authorList>
            <person name="Hodges S."/>
            <person name="Kramer E."/>
            <person name="Nordborg M."/>
            <person name="Tomkins J."/>
            <person name="Borevitz J."/>
            <person name="Derieg N."/>
            <person name="Yan J."/>
            <person name="Mihaltcheva S."/>
            <person name="Hayes R.D."/>
            <person name="Rokhsar D."/>
        </authorList>
    </citation>
    <scope>NUCLEOTIDE SEQUENCE [LARGE SCALE GENOMIC DNA]</scope>
    <source>
        <strain evidence="5">cv. Goldsmith</strain>
    </source>
</reference>
<dbReference type="GO" id="GO:0000175">
    <property type="term" value="F:3'-5'-RNA exonuclease activity"/>
    <property type="evidence" value="ECO:0007669"/>
    <property type="project" value="TreeGrafter"/>
</dbReference>